<gene>
    <name evidence="1" type="ordered locus">AciX9_0490</name>
</gene>
<reference evidence="2" key="1">
    <citation type="submission" date="2011-01" db="EMBL/GenBank/DDBJ databases">
        <title>Complete sequence of chromosome of Acidobacterium sp. MP5ACTX9.</title>
        <authorList>
            <consortium name="US DOE Joint Genome Institute"/>
            <person name="Lucas S."/>
            <person name="Copeland A."/>
            <person name="Lapidus A."/>
            <person name="Cheng J.-F."/>
            <person name="Goodwin L."/>
            <person name="Pitluck S."/>
            <person name="Teshima H."/>
            <person name="Detter J.C."/>
            <person name="Han C."/>
            <person name="Tapia R."/>
            <person name="Land M."/>
            <person name="Hauser L."/>
            <person name="Kyrpides N."/>
            <person name="Ivanova N."/>
            <person name="Ovchinnikova G."/>
            <person name="Pagani I."/>
            <person name="Rawat S.R."/>
            <person name="Mannisto M."/>
            <person name="Haggblom M.M."/>
            <person name="Woyke T."/>
        </authorList>
    </citation>
    <scope>NUCLEOTIDE SEQUENCE [LARGE SCALE GENOMIC DNA]</scope>
    <source>
        <strain evidence="2">MP5ACTX9</strain>
    </source>
</reference>
<dbReference type="HOGENOM" id="CLU_2478982_0_0_0"/>
<dbReference type="EMBL" id="CP002480">
    <property type="protein sequence ID" value="ADW67562.1"/>
    <property type="molecule type" value="Genomic_DNA"/>
</dbReference>
<proteinExistence type="predicted"/>
<dbReference type="PaxDb" id="1198114-AciX9_0490"/>
<protein>
    <submittedName>
        <fullName evidence="1">Uncharacterized protein</fullName>
    </submittedName>
</protein>
<name>E8WY23_GRATM</name>
<dbReference type="AlphaFoldDB" id="E8WY23"/>
<organism evidence="2">
    <name type="scientific">Granulicella tundricola (strain ATCC BAA-1859 / DSM 23138 / MP5ACTX9)</name>
    <dbReference type="NCBI Taxonomy" id="1198114"/>
    <lineage>
        <taxon>Bacteria</taxon>
        <taxon>Pseudomonadati</taxon>
        <taxon>Acidobacteriota</taxon>
        <taxon>Terriglobia</taxon>
        <taxon>Terriglobales</taxon>
        <taxon>Acidobacteriaceae</taxon>
        <taxon>Granulicella</taxon>
    </lineage>
</organism>
<accession>E8WY23</accession>
<dbReference type="KEGG" id="acm:AciX9_0490"/>
<dbReference type="Proteomes" id="UP000000343">
    <property type="component" value="Chromosome"/>
</dbReference>
<evidence type="ECO:0000313" key="1">
    <source>
        <dbReference type="EMBL" id="ADW67562.1"/>
    </source>
</evidence>
<keyword evidence="2" id="KW-1185">Reference proteome</keyword>
<sequence>MAEDQYSVRFGYRKAPVGFYVVASVDRWGETPVFIRGKRFLRLDQLIKDVPSVYALTRPGRMETSPVRVSDLVLLSLGFDPLAFVVV</sequence>
<evidence type="ECO:0000313" key="2">
    <source>
        <dbReference type="Proteomes" id="UP000000343"/>
    </source>
</evidence>